<dbReference type="InterPro" id="IPR003729">
    <property type="entry name" value="Bi_nuclease_dom"/>
</dbReference>
<dbReference type="OrthoDB" id="3574783at2"/>
<dbReference type="Proteomes" id="UP000321328">
    <property type="component" value="Unassembled WGS sequence"/>
</dbReference>
<sequence>MQEMRVVAVGLDPRESHPVLLLQETAGRHRVLPVCVGLPEATAIELERQHVTTPRPVTHQLIANVISSAGRRLEHVRITELRDSIFHAELVLDEGTRVSARVSDAVTLALHLDVPIQAEEVVLDEAALANAEVIDADALVGESGDTATGAPEQADELEQFRRFLDSASPEDFGTSS</sequence>
<name>A0A511CXP4_9PSEU</name>
<reference evidence="2 3" key="1">
    <citation type="submission" date="2019-07" db="EMBL/GenBank/DDBJ databases">
        <title>Whole genome shotgun sequence of Pseudonocardia asaccharolytica NBRC 16224.</title>
        <authorList>
            <person name="Hosoyama A."/>
            <person name="Uohara A."/>
            <person name="Ohji S."/>
            <person name="Ichikawa N."/>
        </authorList>
    </citation>
    <scope>NUCLEOTIDE SEQUENCE [LARGE SCALE GENOMIC DNA]</scope>
    <source>
        <strain evidence="2 3">NBRC 16224</strain>
    </source>
</reference>
<gene>
    <name evidence="2" type="ORF">PA7_11770</name>
</gene>
<proteinExistence type="predicted"/>
<dbReference type="GO" id="GO:0004518">
    <property type="term" value="F:nuclease activity"/>
    <property type="evidence" value="ECO:0007669"/>
    <property type="project" value="InterPro"/>
</dbReference>
<dbReference type="EMBL" id="BJVI01000008">
    <property type="protein sequence ID" value="GEL17340.1"/>
    <property type="molecule type" value="Genomic_DNA"/>
</dbReference>
<dbReference type="SUPFAM" id="SSF103256">
    <property type="entry name" value="Hypothetical protein TM0160"/>
    <property type="match status" value="1"/>
</dbReference>
<organism evidence="2 3">
    <name type="scientific">Pseudonocardia asaccharolytica DSM 44247 = NBRC 16224</name>
    <dbReference type="NCBI Taxonomy" id="1123024"/>
    <lineage>
        <taxon>Bacteria</taxon>
        <taxon>Bacillati</taxon>
        <taxon>Actinomycetota</taxon>
        <taxon>Actinomycetes</taxon>
        <taxon>Pseudonocardiales</taxon>
        <taxon>Pseudonocardiaceae</taxon>
        <taxon>Pseudonocardia</taxon>
    </lineage>
</organism>
<feature type="domain" description="BFN" evidence="1">
    <location>
        <begin position="1"/>
        <end position="130"/>
    </location>
</feature>
<evidence type="ECO:0000313" key="2">
    <source>
        <dbReference type="EMBL" id="GEL17340.1"/>
    </source>
</evidence>
<dbReference type="STRING" id="1123024.GCA_000423625_02770"/>
<keyword evidence="3" id="KW-1185">Reference proteome</keyword>
<dbReference type="Pfam" id="PF02577">
    <property type="entry name" value="BFN_dom"/>
    <property type="match status" value="1"/>
</dbReference>
<dbReference type="PANTHER" id="PTHR15160:SF1">
    <property type="entry name" value="VON HIPPEL-LINDAU DISEASE TUMOR SUPPRESSOR"/>
    <property type="match status" value="1"/>
</dbReference>
<dbReference type="Gene3D" id="3.10.690.10">
    <property type="entry name" value="Bifunctional nuclease domain"/>
    <property type="match status" value="1"/>
</dbReference>
<evidence type="ECO:0000313" key="3">
    <source>
        <dbReference type="Proteomes" id="UP000321328"/>
    </source>
</evidence>
<dbReference type="InterPro" id="IPR036104">
    <property type="entry name" value="BFN_sf"/>
</dbReference>
<evidence type="ECO:0000259" key="1">
    <source>
        <dbReference type="PROSITE" id="PS51658"/>
    </source>
</evidence>
<comment type="caution">
    <text evidence="2">The sequence shown here is derived from an EMBL/GenBank/DDBJ whole genome shotgun (WGS) entry which is preliminary data.</text>
</comment>
<dbReference type="PROSITE" id="PS51658">
    <property type="entry name" value="BFN"/>
    <property type="match status" value="1"/>
</dbReference>
<dbReference type="PANTHER" id="PTHR15160">
    <property type="entry name" value="VON HIPPEL-LINDAU PROTEIN"/>
    <property type="match status" value="1"/>
</dbReference>
<protein>
    <recommendedName>
        <fullName evidence="1">BFN domain-containing protein</fullName>
    </recommendedName>
</protein>
<dbReference type="AlphaFoldDB" id="A0A511CXP4"/>
<accession>A0A511CXP4</accession>